<evidence type="ECO:0000259" key="4">
    <source>
        <dbReference type="SMART" id="SM00560"/>
    </source>
</evidence>
<dbReference type="SUPFAM" id="SSF49899">
    <property type="entry name" value="Concanavalin A-like lectins/glucanases"/>
    <property type="match status" value="1"/>
</dbReference>
<keyword evidence="6" id="KW-1185">Reference proteome</keyword>
<evidence type="ECO:0000256" key="2">
    <source>
        <dbReference type="ARBA" id="ARBA00023157"/>
    </source>
</evidence>
<dbReference type="PANTHER" id="PTHR43143">
    <property type="entry name" value="METALLOPHOSPHOESTERASE, CALCINEURIN SUPERFAMILY"/>
    <property type="match status" value="1"/>
</dbReference>
<feature type="compositionally biased region" description="Gly residues" evidence="3">
    <location>
        <begin position="82"/>
        <end position="95"/>
    </location>
</feature>
<dbReference type="InterPro" id="IPR029052">
    <property type="entry name" value="Metallo-depent_PP-like"/>
</dbReference>
<dbReference type="Gene3D" id="2.60.120.200">
    <property type="match status" value="1"/>
</dbReference>
<keyword evidence="2" id="KW-1015">Disulfide bond</keyword>
<dbReference type="InterPro" id="IPR013320">
    <property type="entry name" value="ConA-like_dom_sf"/>
</dbReference>
<feature type="domain" description="LamG-like jellyroll fold" evidence="4">
    <location>
        <begin position="632"/>
        <end position="773"/>
    </location>
</feature>
<dbReference type="SUPFAM" id="SSF56300">
    <property type="entry name" value="Metallo-dependent phosphatases"/>
    <property type="match status" value="1"/>
</dbReference>
<dbReference type="CDD" id="cd00110">
    <property type="entry name" value="LamG"/>
    <property type="match status" value="1"/>
</dbReference>
<evidence type="ECO:0000256" key="1">
    <source>
        <dbReference type="ARBA" id="ARBA00022729"/>
    </source>
</evidence>
<gene>
    <name evidence="5" type="ORF">SAMN06265222_11134</name>
</gene>
<dbReference type="Pfam" id="PF00149">
    <property type="entry name" value="Metallophos"/>
    <property type="match status" value="1"/>
</dbReference>
<evidence type="ECO:0000313" key="5">
    <source>
        <dbReference type="EMBL" id="SMP68284.1"/>
    </source>
</evidence>
<keyword evidence="1" id="KW-0732">Signal</keyword>
<comment type="caution">
    <text evidence="5">The sequence shown here is derived from an EMBL/GenBank/DDBJ whole genome shotgun (WGS) entry which is preliminary data.</text>
</comment>
<dbReference type="InterPro" id="IPR004843">
    <property type="entry name" value="Calcineurin-like_PHP"/>
</dbReference>
<proteinExistence type="predicted"/>
<organism evidence="5 6">
    <name type="scientific">Neorhodopirellula lusitana</name>
    <dbReference type="NCBI Taxonomy" id="445327"/>
    <lineage>
        <taxon>Bacteria</taxon>
        <taxon>Pseudomonadati</taxon>
        <taxon>Planctomycetota</taxon>
        <taxon>Planctomycetia</taxon>
        <taxon>Pirellulales</taxon>
        <taxon>Pirellulaceae</taxon>
        <taxon>Neorhodopirellula</taxon>
    </lineage>
</organism>
<dbReference type="Gene3D" id="3.60.21.10">
    <property type="match status" value="1"/>
</dbReference>
<name>A0ABY1QDL2_9BACT</name>
<accession>A0ABY1QDL2</accession>
<sequence length="828" mass="90009">MLVHLSAVCLSMMCRLVFWKRGLRSKVRLAVWMRSRGRHLTGCVVMLLLASGTFSGQFEHSAQAHEGDEAHPHVHVAGAGEAAGAGKATGAGKTTGAGETTSGDSADASELAAANSFMTTRPSAVVLPPPKSGDDVFHFVVFGDRTGGVPAGLKVLEQAVADTNLLDPDLVMTVGDLIQGYSDSPPWMRQMHEYKAIVNRLNMKWYPVAGNHDIYWRGETAAPPGHHESNYEKHFGPLWYSFRHKNAGFVVLYSDEGDPVTNLKDYRVGALQNMSPEQLAFLDKALADLSDADHVFVFLHHPRWIGGGYTGSNWPVVERKLVDAGNVSAVFAGHIHHMRYDGPTHAEKAALDKTAQDDVHQDAPGIDTVKVIGESSDASRPVRRNEPVHRNDIEYYTLGATGAGIAMDVPDAGYLHHFNMVTVRQDRITVAALPVGSVIDPQQFTPEFLAEVDQARKLRVVQTSPALLVNADGSCEGVVTLSLQNPTAFPVDVTLSQAPASYSAHWIMTLEHQHFEIPAGGNRDVAFRIWRDVSVRDVSTPGVSVPNGFEPGSDDESMGAETSLNVPAVSLVVEAKTSSVRVRLPEAIQPIELALGQVPADYFKVRRDRCLHVDGDDSAVRVESDAIELPDGPMTLEAWVRPQSLPGYRAIAAKTESSEFAIFSDEGVPEFSIHLGGRYVVAKAIHPMKAGRWTHLAGVYDGESVSLFVDGERVANQSARTKSSEKTTQSLSQRHNRLPFFIGADPNPRGNPTRSFHGWIDEVRLSSAAVYGQTFAPPLRHVPGEETVFLYHFDRSVGPFVLDHSNHAATGWMGPSSELADVSGKPVQ</sequence>
<dbReference type="PANTHER" id="PTHR43143:SF1">
    <property type="entry name" value="SERINE_THREONINE-PROTEIN PHOSPHATASE CPPED1"/>
    <property type="match status" value="1"/>
</dbReference>
<protein>
    <submittedName>
        <fullName evidence="5">3',5'-cyclic AMP phosphodiesterase CpdA</fullName>
    </submittedName>
</protein>
<dbReference type="SMART" id="SM00560">
    <property type="entry name" value="LamGL"/>
    <property type="match status" value="1"/>
</dbReference>
<dbReference type="InterPro" id="IPR001791">
    <property type="entry name" value="Laminin_G"/>
</dbReference>
<evidence type="ECO:0000313" key="6">
    <source>
        <dbReference type="Proteomes" id="UP001158067"/>
    </source>
</evidence>
<reference evidence="5 6" key="1">
    <citation type="submission" date="2017-05" db="EMBL/GenBank/DDBJ databases">
        <authorList>
            <person name="Varghese N."/>
            <person name="Submissions S."/>
        </authorList>
    </citation>
    <scope>NUCLEOTIDE SEQUENCE [LARGE SCALE GENOMIC DNA]</scope>
    <source>
        <strain evidence="5 6">DSM 25457</strain>
    </source>
</reference>
<feature type="region of interest" description="Disordered" evidence="3">
    <location>
        <begin position="82"/>
        <end position="106"/>
    </location>
</feature>
<dbReference type="InterPro" id="IPR051918">
    <property type="entry name" value="STPP_CPPED1"/>
</dbReference>
<dbReference type="EMBL" id="FXUG01000011">
    <property type="protein sequence ID" value="SMP68284.1"/>
    <property type="molecule type" value="Genomic_DNA"/>
</dbReference>
<evidence type="ECO:0000256" key="3">
    <source>
        <dbReference type="SAM" id="MobiDB-lite"/>
    </source>
</evidence>
<dbReference type="Pfam" id="PF13385">
    <property type="entry name" value="Laminin_G_3"/>
    <property type="match status" value="1"/>
</dbReference>
<dbReference type="InterPro" id="IPR006558">
    <property type="entry name" value="LamG-like"/>
</dbReference>
<dbReference type="Proteomes" id="UP001158067">
    <property type="component" value="Unassembled WGS sequence"/>
</dbReference>